<name>A0AAJ6NZ08_9CYAN</name>
<proteinExistence type="predicted"/>
<dbReference type="KEGG" id="hbq:QI031_31535"/>
<protein>
    <submittedName>
        <fullName evidence="1">Uncharacterized protein</fullName>
    </submittedName>
</protein>
<dbReference type="EMBL" id="CP124544">
    <property type="protein sequence ID" value="WGV29094.1"/>
    <property type="molecule type" value="Genomic_DNA"/>
</dbReference>
<sequence length="140" mass="15169">MLNNESAPELGAVEQVLGINPIPQTLTEWLKSLEVERFVKQPVEIWLAQDLRVLLGMAVVITSADWQDYGLLLAAIKQLRCKVQQLDSEVELLIIPSPDFLVVGVVVVKTAEEIAFTRGAAAKVAVGEIYLGVSLGGSKS</sequence>
<dbReference type="Proteomes" id="UP001223520">
    <property type="component" value="Plasmid unnamed1"/>
</dbReference>
<reference evidence="1 2" key="1">
    <citation type="journal article" date="2023" name="Limnol Oceanogr Lett">
        <title>Environmental adaptations by the intertidal Antarctic cyanobacterium Halotia branconii CENA392 as revealed using long-read genome sequencing.</title>
        <authorList>
            <person name="Dextro R.B."/>
            <person name="Delbaje E."/>
            <person name="Freitas P.N.N."/>
            <person name="Geraldes V."/>
            <person name="Pinto E."/>
            <person name="Long P.F."/>
            <person name="Fiore M.F."/>
        </authorList>
    </citation>
    <scope>NUCLEOTIDE SEQUENCE [LARGE SCALE GENOMIC DNA]</scope>
    <source>
        <strain evidence="1 2">CENA392</strain>
        <plasmid evidence="1 2">unnamed1</plasmid>
    </source>
</reference>
<organism evidence="1 2">
    <name type="scientific">Halotia branconii CENA392</name>
    <dbReference type="NCBI Taxonomy" id="1539056"/>
    <lineage>
        <taxon>Bacteria</taxon>
        <taxon>Bacillati</taxon>
        <taxon>Cyanobacteriota</taxon>
        <taxon>Cyanophyceae</taxon>
        <taxon>Nostocales</taxon>
        <taxon>Nodulariaceae</taxon>
        <taxon>Halotia</taxon>
    </lineage>
</organism>
<geneLocation type="plasmid" evidence="1 2">
    <name>unnamed1</name>
</geneLocation>
<accession>A0AAJ6NZ08</accession>
<evidence type="ECO:0000313" key="2">
    <source>
        <dbReference type="Proteomes" id="UP001223520"/>
    </source>
</evidence>
<keyword evidence="2" id="KW-1185">Reference proteome</keyword>
<evidence type="ECO:0000313" key="1">
    <source>
        <dbReference type="EMBL" id="WGV29094.1"/>
    </source>
</evidence>
<dbReference type="RefSeq" id="WP_281486290.1">
    <property type="nucleotide sequence ID" value="NZ_CP124544.1"/>
</dbReference>
<dbReference type="AlphaFoldDB" id="A0AAJ6NZ08"/>
<keyword evidence="1" id="KW-0614">Plasmid</keyword>
<gene>
    <name evidence="1" type="ORF">QI031_31535</name>
</gene>